<sequence>MELSKMGPPLNSSTATTSRRRRPDSFRATSGTAESWLMALSPPRCSRLPGRVAPARFPSVLHETPVFGTHDRIYCVPWRRRDKFSIRWIVDKATWREAIDREAFHLTAAVGRGGAAKAPCVWGAGPCGGASGAFGARVGQPFRQGLADEWKLAENIWARVCEPVNSEGGGSVPGSVPAPGSYGFGP</sequence>
<dbReference type="EMBL" id="BJMN01000048">
    <property type="protein sequence ID" value="GEB60877.1"/>
    <property type="molecule type" value="Genomic_DNA"/>
</dbReference>
<dbReference type="AlphaFoldDB" id="A0A4Y3RVL8"/>
<evidence type="ECO:0000256" key="1">
    <source>
        <dbReference type="SAM" id="MobiDB-lite"/>
    </source>
</evidence>
<dbReference type="Proteomes" id="UP000315226">
    <property type="component" value="Unassembled WGS sequence"/>
</dbReference>
<comment type="caution">
    <text evidence="2">The sequence shown here is derived from an EMBL/GenBank/DDBJ whole genome shotgun (WGS) entry which is preliminary data.</text>
</comment>
<gene>
    <name evidence="2" type="ORF">SGA01_64820</name>
</gene>
<reference evidence="2 3" key="1">
    <citation type="submission" date="2019-06" db="EMBL/GenBank/DDBJ databases">
        <title>Whole genome shotgun sequence of Streptomyces gardneri NBRC 12865.</title>
        <authorList>
            <person name="Hosoyama A."/>
            <person name="Uohara A."/>
            <person name="Ohji S."/>
            <person name="Ichikawa N."/>
        </authorList>
    </citation>
    <scope>NUCLEOTIDE SEQUENCE [LARGE SCALE GENOMIC DNA]</scope>
    <source>
        <strain evidence="2 3">NBRC 12865</strain>
    </source>
</reference>
<keyword evidence="3" id="KW-1185">Reference proteome</keyword>
<accession>A0A4Y3RVL8</accession>
<name>A0A4Y3RVL8_9ACTN</name>
<evidence type="ECO:0000313" key="3">
    <source>
        <dbReference type="Proteomes" id="UP000315226"/>
    </source>
</evidence>
<feature type="compositionally biased region" description="Low complexity" evidence="1">
    <location>
        <begin position="173"/>
        <end position="186"/>
    </location>
</feature>
<proteinExistence type="predicted"/>
<feature type="region of interest" description="Disordered" evidence="1">
    <location>
        <begin position="1"/>
        <end position="30"/>
    </location>
</feature>
<protein>
    <submittedName>
        <fullName evidence="2">Uncharacterized protein</fullName>
    </submittedName>
</protein>
<organism evidence="2 3">
    <name type="scientific">Streptomyces gardneri</name>
    <dbReference type="NCBI Taxonomy" id="66892"/>
    <lineage>
        <taxon>Bacteria</taxon>
        <taxon>Bacillati</taxon>
        <taxon>Actinomycetota</taxon>
        <taxon>Actinomycetes</taxon>
        <taxon>Kitasatosporales</taxon>
        <taxon>Streptomycetaceae</taxon>
        <taxon>Streptomyces</taxon>
    </lineage>
</organism>
<feature type="region of interest" description="Disordered" evidence="1">
    <location>
        <begin position="166"/>
        <end position="186"/>
    </location>
</feature>
<evidence type="ECO:0000313" key="2">
    <source>
        <dbReference type="EMBL" id="GEB60877.1"/>
    </source>
</evidence>